<proteinExistence type="predicted"/>
<name>A0A4Q7TFY3_9MICO</name>
<dbReference type="CDD" id="cd03230">
    <property type="entry name" value="ABC_DR_subfamily_A"/>
    <property type="match status" value="1"/>
</dbReference>
<dbReference type="PANTHER" id="PTHR43158:SF5">
    <property type="entry name" value="ABC TRANSPORTER, ATP-BINDING PROTEIN"/>
    <property type="match status" value="1"/>
</dbReference>
<organism evidence="4 5">
    <name type="scientific">Microcella alkaliphila</name>
    <dbReference type="NCBI Taxonomy" id="279828"/>
    <lineage>
        <taxon>Bacteria</taxon>
        <taxon>Bacillati</taxon>
        <taxon>Actinomycetota</taxon>
        <taxon>Actinomycetes</taxon>
        <taxon>Micrococcales</taxon>
        <taxon>Microbacteriaceae</taxon>
        <taxon>Microcella</taxon>
    </lineage>
</organism>
<dbReference type="PANTHER" id="PTHR43158">
    <property type="entry name" value="SKFA PEPTIDE EXPORT ATP-BINDING PROTEIN SKFE"/>
    <property type="match status" value="1"/>
</dbReference>
<dbReference type="GO" id="GO:0016887">
    <property type="term" value="F:ATP hydrolysis activity"/>
    <property type="evidence" value="ECO:0007669"/>
    <property type="project" value="InterPro"/>
</dbReference>
<dbReference type="Proteomes" id="UP000292408">
    <property type="component" value="Unassembled WGS sequence"/>
</dbReference>
<dbReference type="PROSITE" id="PS50893">
    <property type="entry name" value="ABC_TRANSPORTER_2"/>
    <property type="match status" value="1"/>
</dbReference>
<dbReference type="InterPro" id="IPR027417">
    <property type="entry name" value="P-loop_NTPase"/>
</dbReference>
<evidence type="ECO:0000256" key="1">
    <source>
        <dbReference type="ARBA" id="ARBA00022741"/>
    </source>
</evidence>
<dbReference type="InterPro" id="IPR003439">
    <property type="entry name" value="ABC_transporter-like_ATP-bd"/>
</dbReference>
<dbReference type="EMBL" id="SGXT01000016">
    <property type="protein sequence ID" value="RZT59385.1"/>
    <property type="molecule type" value="Genomic_DNA"/>
</dbReference>
<protein>
    <submittedName>
        <fullName evidence="4">ABC-2 type transport system ATP-binding protein</fullName>
    </submittedName>
</protein>
<comment type="caution">
    <text evidence="4">The sequence shown here is derived from an EMBL/GenBank/DDBJ whole genome shotgun (WGS) entry which is preliminary data.</text>
</comment>
<dbReference type="SMART" id="SM00382">
    <property type="entry name" value="AAA"/>
    <property type="match status" value="1"/>
</dbReference>
<dbReference type="RefSeq" id="WP_130283474.1">
    <property type="nucleotide sequence ID" value="NZ_SGXT01000016.1"/>
</dbReference>
<dbReference type="SUPFAM" id="SSF52540">
    <property type="entry name" value="P-loop containing nucleoside triphosphate hydrolases"/>
    <property type="match status" value="1"/>
</dbReference>
<gene>
    <name evidence="4" type="ORF">EV140_1991</name>
</gene>
<keyword evidence="2 4" id="KW-0067">ATP-binding</keyword>
<dbReference type="AlphaFoldDB" id="A0A4Q7TFY3"/>
<evidence type="ECO:0000313" key="4">
    <source>
        <dbReference type="EMBL" id="RZT59385.1"/>
    </source>
</evidence>
<keyword evidence="1" id="KW-0547">Nucleotide-binding</keyword>
<reference evidence="4 5" key="1">
    <citation type="journal article" date="2015" name="Stand. Genomic Sci.">
        <title>Genomic Encyclopedia of Bacterial and Archaeal Type Strains, Phase III: the genomes of soil and plant-associated and newly described type strains.</title>
        <authorList>
            <person name="Whitman W.B."/>
            <person name="Woyke T."/>
            <person name="Klenk H.P."/>
            <person name="Zhou Y."/>
            <person name="Lilburn T.G."/>
            <person name="Beck B.J."/>
            <person name="De Vos P."/>
            <person name="Vandamme P."/>
            <person name="Eisen J.A."/>
            <person name="Garrity G."/>
            <person name="Hugenholtz P."/>
            <person name="Kyrpides N.C."/>
        </authorList>
    </citation>
    <scope>NUCLEOTIDE SEQUENCE [LARGE SCALE GENOMIC DNA]</scope>
    <source>
        <strain evidence="4 5">AC4r</strain>
    </source>
</reference>
<dbReference type="Gene3D" id="3.40.50.300">
    <property type="entry name" value="P-loop containing nucleotide triphosphate hydrolases"/>
    <property type="match status" value="1"/>
</dbReference>
<accession>A0A4Q7TFY3</accession>
<dbReference type="InterPro" id="IPR003593">
    <property type="entry name" value="AAA+_ATPase"/>
</dbReference>
<evidence type="ECO:0000313" key="5">
    <source>
        <dbReference type="Proteomes" id="UP000292408"/>
    </source>
</evidence>
<dbReference type="Pfam" id="PF00005">
    <property type="entry name" value="ABC_tran"/>
    <property type="match status" value="1"/>
</dbReference>
<keyword evidence="5" id="KW-1185">Reference proteome</keyword>
<evidence type="ECO:0000259" key="3">
    <source>
        <dbReference type="PROSITE" id="PS50893"/>
    </source>
</evidence>
<dbReference type="OrthoDB" id="9804819at2"/>
<feature type="domain" description="ABC transporter" evidence="3">
    <location>
        <begin position="5"/>
        <end position="230"/>
    </location>
</feature>
<sequence length="295" mass="31909">MTLTVEAHGLTKRYGSLHAVNDVSFAIPGGSIVGLLGRNGAGKTTLMQLITGQELATTGDVRVLGENPVENPRVMSTLCFVKEAQKYPEDFRVRHVMSVAPRFFPNWDAEYAERLVDEFRLNRKQRIKKLSRGQLSSVGIIVGLASRAPVTIFDEPYLGLDAIARQNFYDHLLADYSENPRTIILSTHLIDEVANLLEHAIVIDDGRIVLDAPVDELRASAVTVSGPASAVDAFVAARDVMHHQTLGGLATATISALSDADRVTATAAGLEVGPVSLQQLIIRRSGGWTTEEVSA</sequence>
<dbReference type="GO" id="GO:0005524">
    <property type="term" value="F:ATP binding"/>
    <property type="evidence" value="ECO:0007669"/>
    <property type="project" value="UniProtKB-KW"/>
</dbReference>
<evidence type="ECO:0000256" key="2">
    <source>
        <dbReference type="ARBA" id="ARBA00022840"/>
    </source>
</evidence>